<name>A0A2P2JCF0_RHIMU</name>
<evidence type="ECO:0000313" key="1">
    <source>
        <dbReference type="EMBL" id="MBW91142.1"/>
    </source>
</evidence>
<dbReference type="AlphaFoldDB" id="A0A2P2JCF0"/>
<proteinExistence type="predicted"/>
<accession>A0A2P2JCF0</accession>
<reference evidence="1" key="1">
    <citation type="submission" date="2018-02" db="EMBL/GenBank/DDBJ databases">
        <title>Rhizophora mucronata_Transcriptome.</title>
        <authorList>
            <person name="Meera S.P."/>
            <person name="Sreeshan A."/>
            <person name="Augustine A."/>
        </authorList>
    </citation>
    <scope>NUCLEOTIDE SEQUENCE</scope>
    <source>
        <tissue evidence="1">Leaf</tissue>
    </source>
</reference>
<organism evidence="1">
    <name type="scientific">Rhizophora mucronata</name>
    <name type="common">Asiatic mangrove</name>
    <dbReference type="NCBI Taxonomy" id="61149"/>
    <lineage>
        <taxon>Eukaryota</taxon>
        <taxon>Viridiplantae</taxon>
        <taxon>Streptophyta</taxon>
        <taxon>Embryophyta</taxon>
        <taxon>Tracheophyta</taxon>
        <taxon>Spermatophyta</taxon>
        <taxon>Magnoliopsida</taxon>
        <taxon>eudicotyledons</taxon>
        <taxon>Gunneridae</taxon>
        <taxon>Pentapetalae</taxon>
        <taxon>rosids</taxon>
        <taxon>fabids</taxon>
        <taxon>Malpighiales</taxon>
        <taxon>Rhizophoraceae</taxon>
        <taxon>Rhizophora</taxon>
    </lineage>
</organism>
<dbReference type="EMBL" id="GGEC01010659">
    <property type="protein sequence ID" value="MBW91142.1"/>
    <property type="molecule type" value="Transcribed_RNA"/>
</dbReference>
<sequence>MSDVTHASANHSYYTKLSLLDACIISQYKCNFISYYERCIPHLVTSWLFGTLLLCT</sequence>
<protein>
    <submittedName>
        <fullName evidence="1">Uncharacterized protein</fullName>
    </submittedName>
</protein>